<organism evidence="10 11">
    <name type="scientific">Bimuria novae-zelandiae CBS 107.79</name>
    <dbReference type="NCBI Taxonomy" id="1447943"/>
    <lineage>
        <taxon>Eukaryota</taxon>
        <taxon>Fungi</taxon>
        <taxon>Dikarya</taxon>
        <taxon>Ascomycota</taxon>
        <taxon>Pezizomycotina</taxon>
        <taxon>Dothideomycetes</taxon>
        <taxon>Pleosporomycetidae</taxon>
        <taxon>Pleosporales</taxon>
        <taxon>Massarineae</taxon>
        <taxon>Didymosphaeriaceae</taxon>
        <taxon>Bimuria</taxon>
    </lineage>
</organism>
<dbReference type="InterPro" id="IPR001138">
    <property type="entry name" value="Zn2Cys6_DnaBD"/>
</dbReference>
<dbReference type="InterPro" id="IPR036864">
    <property type="entry name" value="Zn2-C6_fun-type_DNA-bd_sf"/>
</dbReference>
<keyword evidence="4" id="KW-0805">Transcription regulation</keyword>
<keyword evidence="3" id="KW-0862">Zinc</keyword>
<feature type="region of interest" description="Disordered" evidence="8">
    <location>
        <begin position="507"/>
        <end position="534"/>
    </location>
</feature>
<evidence type="ECO:0000313" key="11">
    <source>
        <dbReference type="Proteomes" id="UP000800036"/>
    </source>
</evidence>
<reference evidence="10" key="1">
    <citation type="journal article" date="2020" name="Stud. Mycol.">
        <title>101 Dothideomycetes genomes: a test case for predicting lifestyles and emergence of pathogens.</title>
        <authorList>
            <person name="Haridas S."/>
            <person name="Albert R."/>
            <person name="Binder M."/>
            <person name="Bloem J."/>
            <person name="Labutti K."/>
            <person name="Salamov A."/>
            <person name="Andreopoulos B."/>
            <person name="Baker S."/>
            <person name="Barry K."/>
            <person name="Bills G."/>
            <person name="Bluhm B."/>
            <person name="Cannon C."/>
            <person name="Castanera R."/>
            <person name="Culley D."/>
            <person name="Daum C."/>
            <person name="Ezra D."/>
            <person name="Gonzalez J."/>
            <person name="Henrissat B."/>
            <person name="Kuo A."/>
            <person name="Liang C."/>
            <person name="Lipzen A."/>
            <person name="Lutzoni F."/>
            <person name="Magnuson J."/>
            <person name="Mondo S."/>
            <person name="Nolan M."/>
            <person name="Ohm R."/>
            <person name="Pangilinan J."/>
            <person name="Park H.-J."/>
            <person name="Ramirez L."/>
            <person name="Alfaro M."/>
            <person name="Sun H."/>
            <person name="Tritt A."/>
            <person name="Yoshinaga Y."/>
            <person name="Zwiers L.-H."/>
            <person name="Turgeon B."/>
            <person name="Goodwin S."/>
            <person name="Spatafora J."/>
            <person name="Crous P."/>
            <person name="Grigoriev I."/>
        </authorList>
    </citation>
    <scope>NUCLEOTIDE SEQUENCE</scope>
    <source>
        <strain evidence="10">CBS 107.79</strain>
    </source>
</reference>
<dbReference type="CDD" id="cd00067">
    <property type="entry name" value="GAL4"/>
    <property type="match status" value="1"/>
</dbReference>
<dbReference type="GO" id="GO:0008270">
    <property type="term" value="F:zinc ion binding"/>
    <property type="evidence" value="ECO:0007669"/>
    <property type="project" value="InterPro"/>
</dbReference>
<dbReference type="Pfam" id="PF00172">
    <property type="entry name" value="Zn_clus"/>
    <property type="match status" value="1"/>
</dbReference>
<dbReference type="GO" id="GO:0000981">
    <property type="term" value="F:DNA-binding transcription factor activity, RNA polymerase II-specific"/>
    <property type="evidence" value="ECO:0007669"/>
    <property type="project" value="InterPro"/>
</dbReference>
<keyword evidence="2" id="KW-0479">Metal-binding</keyword>
<dbReference type="PANTHER" id="PTHR31668:SF18">
    <property type="entry name" value="MALTOSE FERMENTATION REGULATORY PROTEIN MAL13-RELATED"/>
    <property type="match status" value="1"/>
</dbReference>
<dbReference type="GO" id="GO:0005634">
    <property type="term" value="C:nucleus"/>
    <property type="evidence" value="ECO:0007669"/>
    <property type="project" value="UniProtKB-SubCell"/>
</dbReference>
<feature type="region of interest" description="Disordered" evidence="8">
    <location>
        <begin position="62"/>
        <end position="97"/>
    </location>
</feature>
<dbReference type="EMBL" id="ML976689">
    <property type="protein sequence ID" value="KAF1972077.1"/>
    <property type="molecule type" value="Genomic_DNA"/>
</dbReference>
<evidence type="ECO:0000256" key="6">
    <source>
        <dbReference type="ARBA" id="ARBA00023163"/>
    </source>
</evidence>
<evidence type="ECO:0000256" key="8">
    <source>
        <dbReference type="SAM" id="MobiDB-lite"/>
    </source>
</evidence>
<dbReference type="PROSITE" id="PS50048">
    <property type="entry name" value="ZN2_CY6_FUNGAL_2"/>
    <property type="match status" value="1"/>
</dbReference>
<dbReference type="SUPFAM" id="SSF57701">
    <property type="entry name" value="Zn2/Cys6 DNA-binding domain"/>
    <property type="match status" value="1"/>
</dbReference>
<dbReference type="GO" id="GO:0003677">
    <property type="term" value="F:DNA binding"/>
    <property type="evidence" value="ECO:0007669"/>
    <property type="project" value="UniProtKB-KW"/>
</dbReference>
<keyword evidence="6" id="KW-0804">Transcription</keyword>
<dbReference type="PROSITE" id="PS00463">
    <property type="entry name" value="ZN2_CY6_FUNGAL_1"/>
    <property type="match status" value="1"/>
</dbReference>
<dbReference type="PANTHER" id="PTHR31668">
    <property type="entry name" value="GLUCOSE TRANSPORT TRANSCRIPTION REGULATOR RGT1-RELATED-RELATED"/>
    <property type="match status" value="1"/>
</dbReference>
<proteinExistence type="predicted"/>
<dbReference type="InterPro" id="IPR050797">
    <property type="entry name" value="Carb_Metab_Trans_Reg"/>
</dbReference>
<dbReference type="CDD" id="cd12148">
    <property type="entry name" value="fungal_TF_MHR"/>
    <property type="match status" value="1"/>
</dbReference>
<keyword evidence="5" id="KW-0238">DNA-binding</keyword>
<name>A0A6A5VFN4_9PLEO</name>
<evidence type="ECO:0000313" key="10">
    <source>
        <dbReference type="EMBL" id="KAF1972077.1"/>
    </source>
</evidence>
<dbReference type="SMART" id="SM00066">
    <property type="entry name" value="GAL4"/>
    <property type="match status" value="1"/>
</dbReference>
<evidence type="ECO:0000256" key="2">
    <source>
        <dbReference type="ARBA" id="ARBA00022723"/>
    </source>
</evidence>
<evidence type="ECO:0000256" key="3">
    <source>
        <dbReference type="ARBA" id="ARBA00022833"/>
    </source>
</evidence>
<sequence>MAPRKGTRRACDPCSVRKVRCDGNQPCLRCQTAKWDCTYLKTHGKSGPKGPRRTTEAAIKRFQERSRSDLSQRTASDSDTSFEDGSPTTIDFPLLEPLPPMSEPHYDRLGWPDATSPPFQGYRAPKKISTSTIAPYLEVFQARGYAIWPVVDTEALIARLLTNPDDIEAYGLATAVCAATITQFQIDAEPRSPVEGHFRVSSAMFDSEAKRAREESDHTEHVTLSSLLSAFFLHVYTANIGRMHTSTVLLGEAITKAHMIGLHKPIYYQSMDPEQLQYNVRIYWLLFITERAHSIQNDVPTMLRRCSEIPQLEDLNDGSVTPAFIHLCRLFNILDATLTADPAGARSALALAQHQLSEDEATRGLKNELQRADISMTQQWMRIFLWQHALSVTSLRSSDEEDGFSFVFPANVAQNALGFLCTLSKESLEAHGPGMESKLFDITNSLADVMICVPSLNQETGFGLGPRDLVHSLSSLLGSFRGGNPAVTNILQEKLSTLGLAMSSPRKRLTDLSSSEDEREDWREGSPRSLTWSDGGWTSPVTPLWPAFPPVMSSL</sequence>
<protein>
    <submittedName>
        <fullName evidence="10">RING-3 protein</fullName>
    </submittedName>
</protein>
<dbReference type="Proteomes" id="UP000800036">
    <property type="component" value="Unassembled WGS sequence"/>
</dbReference>
<dbReference type="AlphaFoldDB" id="A0A6A5VFN4"/>
<evidence type="ECO:0000256" key="1">
    <source>
        <dbReference type="ARBA" id="ARBA00004123"/>
    </source>
</evidence>
<gene>
    <name evidence="10" type="ORF">BU23DRAFT_469007</name>
</gene>
<evidence type="ECO:0000259" key="9">
    <source>
        <dbReference type="PROSITE" id="PS50048"/>
    </source>
</evidence>
<evidence type="ECO:0000256" key="4">
    <source>
        <dbReference type="ARBA" id="ARBA00023015"/>
    </source>
</evidence>
<keyword evidence="11" id="KW-1185">Reference proteome</keyword>
<accession>A0A6A5VFN4</accession>
<evidence type="ECO:0000256" key="7">
    <source>
        <dbReference type="ARBA" id="ARBA00023242"/>
    </source>
</evidence>
<comment type="subcellular location">
    <subcellularLocation>
        <location evidence="1">Nucleus</location>
    </subcellularLocation>
</comment>
<evidence type="ECO:0000256" key="5">
    <source>
        <dbReference type="ARBA" id="ARBA00023125"/>
    </source>
</evidence>
<keyword evidence="7" id="KW-0539">Nucleus</keyword>
<dbReference type="Gene3D" id="4.10.240.10">
    <property type="entry name" value="Zn(2)-C6 fungal-type DNA-binding domain"/>
    <property type="match status" value="1"/>
</dbReference>
<dbReference type="OrthoDB" id="4132249at2759"/>
<feature type="domain" description="Zn(2)-C6 fungal-type" evidence="9">
    <location>
        <begin position="10"/>
        <end position="39"/>
    </location>
</feature>